<protein>
    <recommendedName>
        <fullName evidence="3">DUF4145 domain-containing protein</fullName>
    </recommendedName>
</protein>
<evidence type="ECO:0000313" key="2">
    <source>
        <dbReference type="Proteomes" id="UP000664698"/>
    </source>
</evidence>
<dbReference type="RefSeq" id="WP_206567240.1">
    <property type="nucleotide sequence ID" value="NZ_JAFKCW010000001.1"/>
</dbReference>
<gene>
    <name evidence="1" type="ORF">J0A67_00105</name>
</gene>
<reference evidence="1 2" key="1">
    <citation type="submission" date="2021-03" db="EMBL/GenBank/DDBJ databases">
        <title>novel species isolated from a fishpond in China.</title>
        <authorList>
            <person name="Lu H."/>
            <person name="Cai Z."/>
        </authorList>
    </citation>
    <scope>NUCLEOTIDE SEQUENCE [LARGE SCALE GENOMIC DNA]</scope>
    <source>
        <strain evidence="1 2">JCM 31546</strain>
    </source>
</reference>
<dbReference type="EMBL" id="JAFKCW010000001">
    <property type="protein sequence ID" value="MBN7799236.1"/>
    <property type="molecule type" value="Genomic_DNA"/>
</dbReference>
<keyword evidence="2" id="KW-1185">Reference proteome</keyword>
<organism evidence="1 2">
    <name type="scientific">Algoriphagus aestuariicola</name>
    <dbReference type="NCBI Taxonomy" id="1852016"/>
    <lineage>
        <taxon>Bacteria</taxon>
        <taxon>Pseudomonadati</taxon>
        <taxon>Bacteroidota</taxon>
        <taxon>Cytophagia</taxon>
        <taxon>Cytophagales</taxon>
        <taxon>Cyclobacteriaceae</taxon>
        <taxon>Algoriphagus</taxon>
    </lineage>
</organism>
<evidence type="ECO:0000313" key="1">
    <source>
        <dbReference type="EMBL" id="MBN7799236.1"/>
    </source>
</evidence>
<sequence>MRPELKNFNWLVYGLNKRDFDYTIELIRKIMQDRKVHLQKQLDVVVVYGPDGKPVEKQSPDAADAYDDLIYYHQIGNEYLCHFGLWRLQGIFEGILKEKFFPSMRLVGLLKKLQVVEDQGFEINKADKEELLDWASLRNALSHAPPEAYRPLALNEEDLIEYSDLVKRILGLLEDQMDARGPIKQE</sequence>
<dbReference type="Proteomes" id="UP000664698">
    <property type="component" value="Unassembled WGS sequence"/>
</dbReference>
<name>A0ABS3BLY6_9BACT</name>
<evidence type="ECO:0008006" key="3">
    <source>
        <dbReference type="Google" id="ProtNLM"/>
    </source>
</evidence>
<accession>A0ABS3BLY6</accession>
<comment type="caution">
    <text evidence="1">The sequence shown here is derived from an EMBL/GenBank/DDBJ whole genome shotgun (WGS) entry which is preliminary data.</text>
</comment>
<proteinExistence type="predicted"/>